<organism evidence="10 11">
    <name type="scientific">Microcella humidisoli</name>
    <dbReference type="NCBI Taxonomy" id="2963406"/>
    <lineage>
        <taxon>Bacteria</taxon>
        <taxon>Bacillati</taxon>
        <taxon>Actinomycetota</taxon>
        <taxon>Actinomycetes</taxon>
        <taxon>Micrococcales</taxon>
        <taxon>Microbacteriaceae</taxon>
        <taxon>Microcella</taxon>
    </lineage>
</organism>
<evidence type="ECO:0000256" key="2">
    <source>
        <dbReference type="ARBA" id="ARBA00007069"/>
    </source>
</evidence>
<feature type="transmembrane region" description="Helical" evidence="8">
    <location>
        <begin position="117"/>
        <end position="138"/>
    </location>
</feature>
<dbReference type="PANTHER" id="PTHR42929:SF1">
    <property type="entry name" value="INNER MEMBRANE ABC TRANSPORTER PERMEASE PROTEIN YDCU-RELATED"/>
    <property type="match status" value="1"/>
</dbReference>
<comment type="similarity">
    <text evidence="2">Belongs to the binding-protein-dependent transport system permease family. CysTW subfamily.</text>
</comment>
<evidence type="ECO:0000313" key="10">
    <source>
        <dbReference type="EMBL" id="UTT62627.1"/>
    </source>
</evidence>
<evidence type="ECO:0000256" key="6">
    <source>
        <dbReference type="ARBA" id="ARBA00022989"/>
    </source>
</evidence>
<evidence type="ECO:0000256" key="4">
    <source>
        <dbReference type="ARBA" id="ARBA00022475"/>
    </source>
</evidence>
<feature type="transmembrane region" description="Helical" evidence="8">
    <location>
        <begin position="274"/>
        <end position="294"/>
    </location>
</feature>
<evidence type="ECO:0000313" key="11">
    <source>
        <dbReference type="Proteomes" id="UP001060039"/>
    </source>
</evidence>
<evidence type="ECO:0000256" key="5">
    <source>
        <dbReference type="ARBA" id="ARBA00022692"/>
    </source>
</evidence>
<dbReference type="Gene3D" id="1.10.3720.10">
    <property type="entry name" value="MetI-like"/>
    <property type="match status" value="1"/>
</dbReference>
<dbReference type="PROSITE" id="PS50928">
    <property type="entry name" value="ABC_TM1"/>
    <property type="match status" value="1"/>
</dbReference>
<feature type="transmembrane region" description="Helical" evidence="8">
    <location>
        <begin position="222"/>
        <end position="240"/>
    </location>
</feature>
<keyword evidence="11" id="KW-1185">Reference proteome</keyword>
<evidence type="ECO:0000256" key="8">
    <source>
        <dbReference type="SAM" id="Phobius"/>
    </source>
</evidence>
<feature type="domain" description="ABC transmembrane type-1" evidence="9">
    <location>
        <begin position="82"/>
        <end position="293"/>
    </location>
</feature>
<feature type="transmembrane region" description="Helical" evidence="8">
    <location>
        <begin position="23"/>
        <end position="48"/>
    </location>
</feature>
<keyword evidence="4" id="KW-1003">Cell membrane</keyword>
<keyword evidence="3" id="KW-0813">Transport</keyword>
<keyword evidence="6 8" id="KW-1133">Transmembrane helix</keyword>
<dbReference type="SUPFAM" id="SSF161098">
    <property type="entry name" value="MetI-like"/>
    <property type="match status" value="1"/>
</dbReference>
<gene>
    <name evidence="10" type="ORF">NNL39_00450</name>
</gene>
<evidence type="ECO:0000256" key="1">
    <source>
        <dbReference type="ARBA" id="ARBA00004651"/>
    </source>
</evidence>
<dbReference type="EMBL" id="CP101497">
    <property type="protein sequence ID" value="UTT62627.1"/>
    <property type="molecule type" value="Genomic_DNA"/>
</dbReference>
<evidence type="ECO:0000256" key="7">
    <source>
        <dbReference type="ARBA" id="ARBA00023136"/>
    </source>
</evidence>
<protein>
    <submittedName>
        <fullName evidence="10">ABC transporter permease</fullName>
    </submittedName>
</protein>
<feature type="transmembrane region" description="Helical" evidence="8">
    <location>
        <begin position="88"/>
        <end position="111"/>
    </location>
</feature>
<evidence type="ECO:0000259" key="9">
    <source>
        <dbReference type="PROSITE" id="PS50928"/>
    </source>
</evidence>
<dbReference type="InterPro" id="IPR035906">
    <property type="entry name" value="MetI-like_sf"/>
</dbReference>
<feature type="transmembrane region" description="Helical" evidence="8">
    <location>
        <begin position="150"/>
        <end position="175"/>
    </location>
</feature>
<comment type="subcellular location">
    <subcellularLocation>
        <location evidence="1">Cell membrane</location>
        <topology evidence="1">Multi-pass membrane protein</topology>
    </subcellularLocation>
</comment>
<reference evidence="10" key="1">
    <citation type="submission" date="2022-07" db="EMBL/GenBank/DDBJ databases">
        <title>Taxonomic analysis of Microcella humidisoli nov. sp., isolated from riverside soil.</title>
        <authorList>
            <person name="Molina K.M."/>
            <person name="Kim S.B."/>
        </authorList>
    </citation>
    <scope>NUCLEOTIDE SEQUENCE</scope>
    <source>
        <strain evidence="10">MMS21-STM10</strain>
    </source>
</reference>
<evidence type="ECO:0000256" key="3">
    <source>
        <dbReference type="ARBA" id="ARBA00022448"/>
    </source>
</evidence>
<sequence>MAFTAFSSSTAAVEPVARRKSPIALFLLLPGIFYLILFFVTPLISLIITSLQAPDPLLFGQYVNAFNWQNYVTVIETYGEQAVRSAGYAALATLFALLIGFPLAYFIGITLRPYPLLQSLALVLVIAPFFISFLLRTLAWKQIFSTEGPISGILSSIGILGPGEAITGTAFSVIFGLTYNFIPFMTLPIYATLVSLDLRLLEAGNDLYGSPATTFRTVTLPLSAAGVMSGTLLTFIPAAGDYINASREFLGSADTTMIGNVIETNFLVLQNFPAAAALSLLLMAFILVLVALYVKRSGTEELL</sequence>
<keyword evidence="7 8" id="KW-0472">Membrane</keyword>
<keyword evidence="5 8" id="KW-0812">Transmembrane</keyword>
<dbReference type="InterPro" id="IPR000515">
    <property type="entry name" value="MetI-like"/>
</dbReference>
<dbReference type="Proteomes" id="UP001060039">
    <property type="component" value="Chromosome"/>
</dbReference>
<accession>A0ABY5FXG1</accession>
<name>A0ABY5FXG1_9MICO</name>
<dbReference type="RefSeq" id="WP_255159760.1">
    <property type="nucleotide sequence ID" value="NZ_CP101497.1"/>
</dbReference>
<dbReference type="PANTHER" id="PTHR42929">
    <property type="entry name" value="INNER MEMBRANE ABC TRANSPORTER PERMEASE PROTEIN YDCU-RELATED-RELATED"/>
    <property type="match status" value="1"/>
</dbReference>
<proteinExistence type="inferred from homology"/>